<name>A0A5J4NGG1_9TREM</name>
<evidence type="ECO:0000256" key="3">
    <source>
        <dbReference type="PROSITE-ProRule" id="PRU10141"/>
    </source>
</evidence>
<keyword evidence="2 3" id="KW-0067">ATP-binding</keyword>
<dbReference type="SUPFAM" id="SSF56112">
    <property type="entry name" value="Protein kinase-like (PK-like)"/>
    <property type="match status" value="1"/>
</dbReference>
<evidence type="ECO:0000256" key="2">
    <source>
        <dbReference type="ARBA" id="ARBA00022840"/>
    </source>
</evidence>
<dbReference type="EMBL" id="QNGE01003041">
    <property type="protein sequence ID" value="KAA3674585.1"/>
    <property type="molecule type" value="Genomic_DNA"/>
</dbReference>
<comment type="caution">
    <text evidence="5">The sequence shown here is derived from an EMBL/GenBank/DDBJ whole genome shotgun (WGS) entry which is preliminary data.</text>
</comment>
<dbReference type="PANTHER" id="PTHR24418">
    <property type="entry name" value="TYROSINE-PROTEIN KINASE"/>
    <property type="match status" value="1"/>
</dbReference>
<dbReference type="Pfam" id="PF07714">
    <property type="entry name" value="PK_Tyr_Ser-Thr"/>
    <property type="match status" value="1"/>
</dbReference>
<dbReference type="InterPro" id="IPR050198">
    <property type="entry name" value="Non-receptor_tyrosine_kinases"/>
</dbReference>
<dbReference type="GO" id="GO:0005524">
    <property type="term" value="F:ATP binding"/>
    <property type="evidence" value="ECO:0007669"/>
    <property type="project" value="UniProtKB-UniRule"/>
</dbReference>
<feature type="binding site" evidence="3">
    <location>
        <position position="112"/>
    </location>
    <ligand>
        <name>ATP</name>
        <dbReference type="ChEBI" id="CHEBI:30616"/>
    </ligand>
</feature>
<accession>A0A5J4NGG1</accession>
<gene>
    <name evidence="5" type="ORF">DEA37_0010153</name>
</gene>
<dbReference type="InterPro" id="IPR017441">
    <property type="entry name" value="Protein_kinase_ATP_BS"/>
</dbReference>
<dbReference type="InterPro" id="IPR000719">
    <property type="entry name" value="Prot_kinase_dom"/>
</dbReference>
<keyword evidence="6" id="KW-1185">Reference proteome</keyword>
<dbReference type="InterPro" id="IPR011009">
    <property type="entry name" value="Kinase-like_dom_sf"/>
</dbReference>
<dbReference type="PROSITE" id="PS50011">
    <property type="entry name" value="PROTEIN_KINASE_DOM"/>
    <property type="match status" value="1"/>
</dbReference>
<organism evidence="5 6">
    <name type="scientific">Paragonimus westermani</name>
    <dbReference type="NCBI Taxonomy" id="34504"/>
    <lineage>
        <taxon>Eukaryota</taxon>
        <taxon>Metazoa</taxon>
        <taxon>Spiralia</taxon>
        <taxon>Lophotrochozoa</taxon>
        <taxon>Platyhelminthes</taxon>
        <taxon>Trematoda</taxon>
        <taxon>Digenea</taxon>
        <taxon>Plagiorchiida</taxon>
        <taxon>Troglotremata</taxon>
        <taxon>Troglotrematidae</taxon>
        <taxon>Paragonimus</taxon>
    </lineage>
</organism>
<evidence type="ECO:0000313" key="6">
    <source>
        <dbReference type="Proteomes" id="UP000324629"/>
    </source>
</evidence>
<dbReference type="Proteomes" id="UP000324629">
    <property type="component" value="Unassembled WGS sequence"/>
</dbReference>
<sequence length="196" mass="22703">MTCWSKLSLIHLSNPKRYMEKFNSCASVSSYFDDKKQLESVQHLIEVYKSHSRPSGSKLSRPFTVEMLSEIDIDELELTRDDVEVITKLGEGEFGEVFKAVWRGELLVAVKKPRQKMDFLGLRREANALHKLRHKHIVQLLGICTQPRAEPFLIILEYMANGDLLGWLKKESRRLSIRKHISILAQVSKYESFSLQ</sequence>
<evidence type="ECO:0000313" key="5">
    <source>
        <dbReference type="EMBL" id="KAA3674585.1"/>
    </source>
</evidence>
<protein>
    <recommendedName>
        <fullName evidence="4">Protein kinase domain-containing protein</fullName>
    </recommendedName>
</protein>
<evidence type="ECO:0000256" key="1">
    <source>
        <dbReference type="ARBA" id="ARBA00022741"/>
    </source>
</evidence>
<dbReference type="InterPro" id="IPR020635">
    <property type="entry name" value="Tyr_kinase_cat_dom"/>
</dbReference>
<dbReference type="SMART" id="SM00219">
    <property type="entry name" value="TyrKc"/>
    <property type="match status" value="1"/>
</dbReference>
<proteinExistence type="predicted"/>
<keyword evidence="1 3" id="KW-0547">Nucleotide-binding</keyword>
<evidence type="ECO:0000259" key="4">
    <source>
        <dbReference type="PROSITE" id="PS50011"/>
    </source>
</evidence>
<feature type="domain" description="Protein kinase" evidence="4">
    <location>
        <begin position="83"/>
        <end position="196"/>
    </location>
</feature>
<dbReference type="AlphaFoldDB" id="A0A5J4NGG1"/>
<dbReference type="GO" id="GO:0004713">
    <property type="term" value="F:protein tyrosine kinase activity"/>
    <property type="evidence" value="ECO:0007669"/>
    <property type="project" value="InterPro"/>
</dbReference>
<reference evidence="5 6" key="1">
    <citation type="journal article" date="2019" name="Gigascience">
        <title>Whole-genome sequence of the oriental lung fluke Paragonimus westermani.</title>
        <authorList>
            <person name="Oey H."/>
            <person name="Zakrzewski M."/>
            <person name="Narain K."/>
            <person name="Devi K.R."/>
            <person name="Agatsuma T."/>
            <person name="Nawaratna S."/>
            <person name="Gobert G.N."/>
            <person name="Jones M.K."/>
            <person name="Ragan M.A."/>
            <person name="McManus D.P."/>
            <person name="Krause L."/>
        </authorList>
    </citation>
    <scope>NUCLEOTIDE SEQUENCE [LARGE SCALE GENOMIC DNA]</scope>
    <source>
        <strain evidence="5 6">IND2009</strain>
    </source>
</reference>
<dbReference type="PROSITE" id="PS00107">
    <property type="entry name" value="PROTEIN_KINASE_ATP"/>
    <property type="match status" value="1"/>
</dbReference>
<dbReference type="Gene3D" id="1.10.510.10">
    <property type="entry name" value="Transferase(Phosphotransferase) domain 1"/>
    <property type="match status" value="1"/>
</dbReference>
<dbReference type="InterPro" id="IPR001245">
    <property type="entry name" value="Ser-Thr/Tyr_kinase_cat_dom"/>
</dbReference>